<dbReference type="GO" id="GO:0015074">
    <property type="term" value="P:DNA integration"/>
    <property type="evidence" value="ECO:0007669"/>
    <property type="project" value="UniProtKB-KW"/>
</dbReference>
<dbReference type="SUPFAM" id="SSF56349">
    <property type="entry name" value="DNA breaking-rejoining enzymes"/>
    <property type="match status" value="1"/>
</dbReference>
<name>L9ZYW6_9EURY</name>
<organism evidence="5 6">
    <name type="scientific">Natrialba hulunbeirensis JCM 10989</name>
    <dbReference type="NCBI Taxonomy" id="1227493"/>
    <lineage>
        <taxon>Archaea</taxon>
        <taxon>Methanobacteriati</taxon>
        <taxon>Methanobacteriota</taxon>
        <taxon>Stenosarchaea group</taxon>
        <taxon>Halobacteria</taxon>
        <taxon>Halobacteriales</taxon>
        <taxon>Natrialbaceae</taxon>
        <taxon>Natrialba</taxon>
    </lineage>
</organism>
<dbReference type="PANTHER" id="PTHR30349">
    <property type="entry name" value="PHAGE INTEGRASE-RELATED"/>
    <property type="match status" value="1"/>
</dbReference>
<evidence type="ECO:0000256" key="3">
    <source>
        <dbReference type="ARBA" id="ARBA00023172"/>
    </source>
</evidence>
<dbReference type="PROSITE" id="PS51898">
    <property type="entry name" value="TYR_RECOMBINASE"/>
    <property type="match status" value="1"/>
</dbReference>
<dbReference type="AlphaFoldDB" id="L9ZYW6"/>
<comment type="caution">
    <text evidence="5">The sequence shown here is derived from an EMBL/GenBank/DDBJ whole genome shotgun (WGS) entry which is preliminary data.</text>
</comment>
<feature type="domain" description="Tyr recombinase" evidence="4">
    <location>
        <begin position="221"/>
        <end position="410"/>
    </location>
</feature>
<dbReference type="InterPro" id="IPR011010">
    <property type="entry name" value="DNA_brk_join_enz"/>
</dbReference>
<keyword evidence="2" id="KW-0238">DNA-binding</keyword>
<dbReference type="Gene3D" id="1.10.443.10">
    <property type="entry name" value="Intergrase catalytic core"/>
    <property type="match status" value="1"/>
</dbReference>
<dbReference type="Pfam" id="PF00589">
    <property type="entry name" value="Phage_integrase"/>
    <property type="match status" value="1"/>
</dbReference>
<dbReference type="RefSeq" id="WP_006653054.1">
    <property type="nucleotide sequence ID" value="NZ_AOIM01000026.1"/>
</dbReference>
<evidence type="ECO:0000313" key="6">
    <source>
        <dbReference type="Proteomes" id="UP000011519"/>
    </source>
</evidence>
<dbReference type="PANTHER" id="PTHR30349:SF41">
    <property type="entry name" value="INTEGRASE_RECOMBINASE PROTEIN MJ0367-RELATED"/>
    <property type="match status" value="1"/>
</dbReference>
<gene>
    <name evidence="5" type="ORF">C483_09224</name>
</gene>
<dbReference type="InterPro" id="IPR013762">
    <property type="entry name" value="Integrase-like_cat_sf"/>
</dbReference>
<dbReference type="Proteomes" id="UP000011519">
    <property type="component" value="Unassembled WGS sequence"/>
</dbReference>
<sequence length="420" mass="47833">MSSGHYNWSRQSLDDLQETWRREIEPTLRRNGVDLTTRPTYQDVTDAGYSGIAYALREHHDLTLSEFLATVGYEDAGTDADTDTNTDTATSASYQWDIDNESTITELESYLRTLDRRRQLAETTVRTKQSRLATYTRIYRDLHGEANLIERVADPGAESDEIRRALAVFDELNAKLSTDASKLRYHSDVSQFYEHLERRAKASFNPVESIDKEYNWSREEPDNAALSAEQAREIYAAADSRADELLVLALCAWGLRRNEVASLHVSQLELESDEPHIAFEERKNGPGTVALIYGVPELADRVDDLGANDRDWTGYLFPSPNANRDHITGETVQARFQRLADRADVRVRGDQPTSKMGRRFWYTTYNEAMSDLLENLDVIAADQGSADASVVLQSYLSEAERREYRRDYMRERLAAVFADA</sequence>
<proteinExistence type="predicted"/>
<protein>
    <submittedName>
        <fullName evidence="5">Integrase family protein</fullName>
    </submittedName>
</protein>
<evidence type="ECO:0000256" key="1">
    <source>
        <dbReference type="ARBA" id="ARBA00022908"/>
    </source>
</evidence>
<dbReference type="PATRIC" id="fig|1227493.4.peg.1830"/>
<keyword evidence="1" id="KW-0229">DNA integration</keyword>
<keyword evidence="3" id="KW-0233">DNA recombination</keyword>
<keyword evidence="6" id="KW-1185">Reference proteome</keyword>
<dbReference type="InterPro" id="IPR050090">
    <property type="entry name" value="Tyrosine_recombinase_XerCD"/>
</dbReference>
<dbReference type="GO" id="GO:0006310">
    <property type="term" value="P:DNA recombination"/>
    <property type="evidence" value="ECO:0007669"/>
    <property type="project" value="UniProtKB-KW"/>
</dbReference>
<dbReference type="GO" id="GO:0003677">
    <property type="term" value="F:DNA binding"/>
    <property type="evidence" value="ECO:0007669"/>
    <property type="project" value="UniProtKB-KW"/>
</dbReference>
<evidence type="ECO:0000259" key="4">
    <source>
        <dbReference type="PROSITE" id="PS51898"/>
    </source>
</evidence>
<evidence type="ECO:0000313" key="5">
    <source>
        <dbReference type="EMBL" id="ELY91710.1"/>
    </source>
</evidence>
<reference evidence="5 6" key="1">
    <citation type="journal article" date="2014" name="PLoS Genet.">
        <title>Phylogenetically driven sequencing of extremely halophilic archaea reveals strategies for static and dynamic osmo-response.</title>
        <authorList>
            <person name="Becker E.A."/>
            <person name="Seitzer P.M."/>
            <person name="Tritt A."/>
            <person name="Larsen D."/>
            <person name="Krusor M."/>
            <person name="Yao A.I."/>
            <person name="Wu D."/>
            <person name="Madern D."/>
            <person name="Eisen J.A."/>
            <person name="Darling A.E."/>
            <person name="Facciotti M.T."/>
        </authorList>
    </citation>
    <scope>NUCLEOTIDE SEQUENCE [LARGE SCALE GENOMIC DNA]</scope>
    <source>
        <strain evidence="5 6">JCM 10989</strain>
    </source>
</reference>
<evidence type="ECO:0000256" key="2">
    <source>
        <dbReference type="ARBA" id="ARBA00023125"/>
    </source>
</evidence>
<dbReference type="OrthoDB" id="303624at2157"/>
<dbReference type="EMBL" id="AOIM01000026">
    <property type="protein sequence ID" value="ELY91710.1"/>
    <property type="molecule type" value="Genomic_DNA"/>
</dbReference>
<dbReference type="InterPro" id="IPR002104">
    <property type="entry name" value="Integrase_catalytic"/>
</dbReference>
<accession>L9ZYW6</accession>